<proteinExistence type="predicted"/>
<feature type="domain" description="Mce/MlaD" evidence="2">
    <location>
        <begin position="46"/>
        <end position="117"/>
    </location>
</feature>
<dbReference type="GO" id="GO:0005576">
    <property type="term" value="C:extracellular region"/>
    <property type="evidence" value="ECO:0007669"/>
    <property type="project" value="TreeGrafter"/>
</dbReference>
<sequence>MGAVWRHSRVWLLTVLAVIGLAGCGWRGLNSIPLPGTAGRGPGAFTIQAQLPDVGTLEQNSRVQVGDVTVGNVTKIERQGWHALLTIRLDGDVELPANATATLGQTSLLGSLHIELARPPTSRRGQVDAGITDPAVVGRQLPFDRADPGRSLAAAQWWWYRPDSGHHRSIERRARRTGRRPAQPDRTGGPVCRPRR</sequence>
<dbReference type="PANTHER" id="PTHR33371:SF15">
    <property type="entry name" value="LIPOPROTEIN LPRN"/>
    <property type="match status" value="1"/>
</dbReference>
<feature type="region of interest" description="Disordered" evidence="1">
    <location>
        <begin position="167"/>
        <end position="196"/>
    </location>
</feature>
<dbReference type="Pfam" id="PF02470">
    <property type="entry name" value="MlaD"/>
    <property type="match status" value="1"/>
</dbReference>
<evidence type="ECO:0000313" key="3">
    <source>
        <dbReference type="EMBL" id="OOK83072.1"/>
    </source>
</evidence>
<organism evidence="3 4">
    <name type="scientific">Mycobacterium kansasii</name>
    <dbReference type="NCBI Taxonomy" id="1768"/>
    <lineage>
        <taxon>Bacteria</taxon>
        <taxon>Bacillati</taxon>
        <taxon>Actinomycetota</taxon>
        <taxon>Actinomycetes</taxon>
        <taxon>Mycobacteriales</taxon>
        <taxon>Mycobacteriaceae</taxon>
        <taxon>Mycobacterium</taxon>
    </lineage>
</organism>
<dbReference type="PANTHER" id="PTHR33371">
    <property type="entry name" value="INTERMEMBRANE PHOSPHOLIPID TRANSPORT SYSTEM BINDING PROTEIN MLAD-RELATED"/>
    <property type="match status" value="1"/>
</dbReference>
<dbReference type="Proteomes" id="UP000189229">
    <property type="component" value="Unassembled WGS sequence"/>
</dbReference>
<reference evidence="3 4" key="1">
    <citation type="submission" date="2017-02" db="EMBL/GenBank/DDBJ databases">
        <title>Complete genome sequences of Mycobacterium kansasii strains isolated from rhesus macaques.</title>
        <authorList>
            <person name="Panda A."/>
            <person name="Nagaraj S."/>
            <person name="Zhao X."/>
            <person name="Tettelin H."/>
            <person name="Detolla L.J."/>
        </authorList>
    </citation>
    <scope>NUCLEOTIDE SEQUENCE [LARGE SCALE GENOMIC DNA]</scope>
    <source>
        <strain evidence="3 4">11-3813</strain>
    </source>
</reference>
<protein>
    <submittedName>
        <fullName evidence="3">Mce related family protein</fullName>
    </submittedName>
</protein>
<dbReference type="EMBL" id="MVBM01000001">
    <property type="protein sequence ID" value="OOK83072.1"/>
    <property type="molecule type" value="Genomic_DNA"/>
</dbReference>
<dbReference type="PROSITE" id="PS51257">
    <property type="entry name" value="PROKAR_LIPOPROTEIN"/>
    <property type="match status" value="1"/>
</dbReference>
<comment type="caution">
    <text evidence="3">The sequence shown here is derived from an EMBL/GenBank/DDBJ whole genome shotgun (WGS) entry which is preliminary data.</text>
</comment>
<dbReference type="AlphaFoldDB" id="A0A1V3XVF5"/>
<dbReference type="InterPro" id="IPR052336">
    <property type="entry name" value="MlaD_Phospholipid_Transporter"/>
</dbReference>
<dbReference type="InterPro" id="IPR003399">
    <property type="entry name" value="Mce/MlaD"/>
</dbReference>
<evidence type="ECO:0000313" key="4">
    <source>
        <dbReference type="Proteomes" id="UP000189229"/>
    </source>
</evidence>
<name>A0A1V3XVF5_MYCKA</name>
<accession>A0A1V3XVF5</accession>
<gene>
    <name evidence="3" type="ORF">BZL30_1001</name>
</gene>
<evidence type="ECO:0000259" key="2">
    <source>
        <dbReference type="Pfam" id="PF02470"/>
    </source>
</evidence>
<evidence type="ECO:0000256" key="1">
    <source>
        <dbReference type="SAM" id="MobiDB-lite"/>
    </source>
</evidence>